<comment type="function">
    <text evidence="6">Component of the Mediator complex, a coactivator involved in the regulated transcription of nearly all RNA polymerase II-dependent genes. Mediator functions as a bridge to convey information from gene-specific regulatory proteins to the basal RNA polymerase II transcription machinery. Mediator is recruited to promoters by direct interactions with regulatory proteins and serves as a scaffold for the assembly of a functional preinitiation complex with RNA polymerase II and the general transcription factors.</text>
</comment>
<dbReference type="OrthoDB" id="1854899at2759"/>
<evidence type="ECO:0000256" key="6">
    <source>
        <dbReference type="RuleBase" id="RU364152"/>
    </source>
</evidence>
<gene>
    <name evidence="6 7" type="primary">MED20</name>
    <name evidence="7" type="ORF">Anas_00820</name>
</gene>
<keyword evidence="6" id="KW-0804">Transcription</keyword>
<dbReference type="PANTHER" id="PTHR12465:SF0">
    <property type="entry name" value="MEDIATOR OF RNA POLYMERASE II TRANSCRIPTION SUBUNIT 20"/>
    <property type="match status" value="1"/>
</dbReference>
<evidence type="ECO:0000256" key="2">
    <source>
        <dbReference type="ARBA" id="ARBA00010743"/>
    </source>
</evidence>
<evidence type="ECO:0000256" key="1">
    <source>
        <dbReference type="ARBA" id="ARBA00004123"/>
    </source>
</evidence>
<dbReference type="GO" id="GO:0003713">
    <property type="term" value="F:transcription coactivator activity"/>
    <property type="evidence" value="ECO:0007669"/>
    <property type="project" value="TreeGrafter"/>
</dbReference>
<sequence>MNAVLATKQLNGLHSRIGHLGATPSGMFCVDCETYYMVSGGAPGVQGGRKLHILHNTETPVTTSAVIDTGTKQVILSADLLFDLLLPRLSHMYQAKKNLKIESKGYRFEIGDFVVKVGSVTMSNGPVQRNTC</sequence>
<evidence type="ECO:0000313" key="8">
    <source>
        <dbReference type="Proteomes" id="UP000326759"/>
    </source>
</evidence>
<dbReference type="PANTHER" id="PTHR12465">
    <property type="entry name" value="UBIQUITIN SPECIFIC PROTEASE HOMOLOG 49"/>
    <property type="match status" value="1"/>
</dbReference>
<dbReference type="EMBL" id="SEYY01005962">
    <property type="protein sequence ID" value="KAB7503066.1"/>
    <property type="molecule type" value="Genomic_DNA"/>
</dbReference>
<keyword evidence="8" id="KW-1185">Reference proteome</keyword>
<dbReference type="InterPro" id="IPR013921">
    <property type="entry name" value="Mediator_Med20"/>
</dbReference>
<dbReference type="Pfam" id="PF08612">
    <property type="entry name" value="Med20"/>
    <property type="match status" value="1"/>
</dbReference>
<proteinExistence type="inferred from homology"/>
<protein>
    <recommendedName>
        <fullName evidence="3 6">Mediator of RNA polymerase II transcription subunit 20</fullName>
    </recommendedName>
    <alternativeName>
        <fullName evidence="5 6">Mediator complex subunit 20</fullName>
    </alternativeName>
</protein>
<reference evidence="7 8" key="1">
    <citation type="journal article" date="2019" name="PLoS Biol.">
        <title>Sex chromosomes control vertical transmission of feminizing Wolbachia symbionts in an isopod.</title>
        <authorList>
            <person name="Becking T."/>
            <person name="Chebbi M.A."/>
            <person name="Giraud I."/>
            <person name="Moumen B."/>
            <person name="Laverre T."/>
            <person name="Caubet Y."/>
            <person name="Peccoud J."/>
            <person name="Gilbert C."/>
            <person name="Cordaux R."/>
        </authorList>
    </citation>
    <scope>NUCLEOTIDE SEQUENCE [LARGE SCALE GENOMIC DNA]</scope>
    <source>
        <strain evidence="7">ANa2</strain>
        <tissue evidence="7">Whole body excluding digestive tract and cuticle</tissue>
    </source>
</reference>
<keyword evidence="6" id="KW-0010">Activator</keyword>
<keyword evidence="4 6" id="KW-0539">Nucleus</keyword>
<comment type="caution">
    <text evidence="7">The sequence shown here is derived from an EMBL/GenBank/DDBJ whole genome shotgun (WGS) entry which is preliminary data.</text>
</comment>
<evidence type="ECO:0000256" key="3">
    <source>
        <dbReference type="ARBA" id="ARBA00019690"/>
    </source>
</evidence>
<dbReference type="Proteomes" id="UP000326759">
    <property type="component" value="Unassembled WGS sequence"/>
</dbReference>
<evidence type="ECO:0000313" key="7">
    <source>
        <dbReference type="EMBL" id="KAB7503066.1"/>
    </source>
</evidence>
<dbReference type="AlphaFoldDB" id="A0A5N5T8Y0"/>
<comment type="subunit">
    <text evidence="6">Component of the Mediator complex.</text>
</comment>
<accession>A0A5N5T8Y0</accession>
<comment type="subcellular location">
    <subcellularLocation>
        <location evidence="1 6">Nucleus</location>
    </subcellularLocation>
</comment>
<keyword evidence="6" id="KW-0805">Transcription regulation</keyword>
<dbReference type="GO" id="GO:0016592">
    <property type="term" value="C:mediator complex"/>
    <property type="evidence" value="ECO:0007669"/>
    <property type="project" value="InterPro"/>
</dbReference>
<evidence type="ECO:0000256" key="4">
    <source>
        <dbReference type="ARBA" id="ARBA00023242"/>
    </source>
</evidence>
<organism evidence="7 8">
    <name type="scientific">Armadillidium nasatum</name>
    <dbReference type="NCBI Taxonomy" id="96803"/>
    <lineage>
        <taxon>Eukaryota</taxon>
        <taxon>Metazoa</taxon>
        <taxon>Ecdysozoa</taxon>
        <taxon>Arthropoda</taxon>
        <taxon>Crustacea</taxon>
        <taxon>Multicrustacea</taxon>
        <taxon>Malacostraca</taxon>
        <taxon>Eumalacostraca</taxon>
        <taxon>Peracarida</taxon>
        <taxon>Isopoda</taxon>
        <taxon>Oniscidea</taxon>
        <taxon>Crinocheta</taxon>
        <taxon>Armadillidiidae</taxon>
        <taxon>Armadillidium</taxon>
    </lineage>
</organism>
<dbReference type="GO" id="GO:0006357">
    <property type="term" value="P:regulation of transcription by RNA polymerase II"/>
    <property type="evidence" value="ECO:0007669"/>
    <property type="project" value="InterPro"/>
</dbReference>
<comment type="similarity">
    <text evidence="2 6">Belongs to the Mediator complex subunit 20 family.</text>
</comment>
<name>A0A5N5T8Y0_9CRUS</name>
<evidence type="ECO:0000256" key="5">
    <source>
        <dbReference type="ARBA" id="ARBA00031954"/>
    </source>
</evidence>